<reference evidence="1" key="1">
    <citation type="submission" date="2022-02" db="EMBL/GenBank/DDBJ databases">
        <title>Plant Genome Project.</title>
        <authorList>
            <person name="Zhang R.-G."/>
        </authorList>
    </citation>
    <scope>NUCLEOTIDE SEQUENCE</scope>
    <source>
        <strain evidence="1">AT1</strain>
    </source>
</reference>
<comment type="caution">
    <text evidence="1">The sequence shown here is derived from an EMBL/GenBank/DDBJ whole genome shotgun (WGS) entry which is preliminary data.</text>
</comment>
<keyword evidence="2" id="KW-1185">Reference proteome</keyword>
<gene>
    <name evidence="1" type="ORF">RHMOL_Rhmol01G0346900</name>
</gene>
<dbReference type="EMBL" id="CM046388">
    <property type="protein sequence ID" value="KAI8574346.1"/>
    <property type="molecule type" value="Genomic_DNA"/>
</dbReference>
<sequence length="159" mass="17146">MKNAGLRKQEEETATTDLLKSINHLMSKLGGNQSFERINLGGKNVGAAMTVRRGSCGKSANSCNINIYINNNVQGVNNSLLLGSEVRVGDPGVRLSMRGVEKGKGFAEVNKKRKGFRLGCIGMFSLVVISILLLLSLLEVSSFSLRNGKFAPQSFLIPC</sequence>
<evidence type="ECO:0000313" key="1">
    <source>
        <dbReference type="EMBL" id="KAI8574346.1"/>
    </source>
</evidence>
<organism evidence="1 2">
    <name type="scientific">Rhododendron molle</name>
    <name type="common">Chinese azalea</name>
    <name type="synonym">Azalea mollis</name>
    <dbReference type="NCBI Taxonomy" id="49168"/>
    <lineage>
        <taxon>Eukaryota</taxon>
        <taxon>Viridiplantae</taxon>
        <taxon>Streptophyta</taxon>
        <taxon>Embryophyta</taxon>
        <taxon>Tracheophyta</taxon>
        <taxon>Spermatophyta</taxon>
        <taxon>Magnoliopsida</taxon>
        <taxon>eudicotyledons</taxon>
        <taxon>Gunneridae</taxon>
        <taxon>Pentapetalae</taxon>
        <taxon>asterids</taxon>
        <taxon>Ericales</taxon>
        <taxon>Ericaceae</taxon>
        <taxon>Ericoideae</taxon>
        <taxon>Rhodoreae</taxon>
        <taxon>Rhododendron</taxon>
    </lineage>
</organism>
<name>A0ACC0Q913_RHOML</name>
<accession>A0ACC0Q913</accession>
<evidence type="ECO:0000313" key="2">
    <source>
        <dbReference type="Proteomes" id="UP001062846"/>
    </source>
</evidence>
<dbReference type="Proteomes" id="UP001062846">
    <property type="component" value="Chromosome 1"/>
</dbReference>
<protein>
    <submittedName>
        <fullName evidence="1">Uncharacterized protein</fullName>
    </submittedName>
</protein>
<proteinExistence type="predicted"/>